<sequence>MSVTSVFDFSSESSMNSVLDSVKQGTSFSPLAPSSEELYDLSSSLNLIDGAEISKGVVLPSASDFTIYLTSSEQHSPTLLVDVFGYFATVISSSSTAEVFKSTSVLTERISLSATTLISAEILGGTLATLEAPESSATGTSLTTVSAIPNTGSPSTTPPAVIVTMSPEAEENRMVLTLHIPFTEMVLEGEKLIREIEKGLVISYHLAVKKVNHSRSKRQAGLGTSQDVEVHITEVKNATNSNYNDLVDVIFYMTKNGSVMKSDHIEKTFNKLSNSELSLKVGYAVETGVRPLVTRKENPTTRPSWLIAAISVPVLLVIILLLVSVYLWKNMTCGAEDHVERGPKESLEMHNLGVDVERGAIVQIGRNGKSLPLLDTPSVSPMKPPKMKNEEKEKNLCNSDTIEHEHRMMRSREISNVSGRSSKGKQKRRILEVETDESDRESQTSSASSREGESDRELSRQETKEVNRASHSKTAKSRKKSKGKRRLPPLRPKKSSKVAPLVVKSALTTSHESLTSDAGNMDEEAEVHEAAVFENIAKLSRIEEPPPAKPERPPVRFKNIITPAPGPALTAYLSSLPPLDIQEEEEDTVATDKKESKTGIPIKLVDPFREEEQNGSDPDITLKEKAAIERMKNKQRHREKAKQEEKKKRRSKKTKEERQAWDKAQSQIEAVLQSDDPPTVPHKKQHDAKSQRQNQSSEDEEEMEERKPTRNMRAGHKKQPRQETEYSSRPFLTKPPAHDAWQANSELPGFTRVAATPAQQKELMKKQHSLLAKQQMQREQHEYKKSLEEHARQLINETLVQQDLETENDDSGSDKVTSKADRSKMPIHKPQEHEDSAVETILKEGRILHSRETPRRNADSSPFSRENTKDSVNRLNRKESSFDMTLKEDLRKVIQDELRSLNR</sequence>
<dbReference type="KEGG" id="lak:106167349"/>
<feature type="transmembrane region" description="Helical" evidence="2">
    <location>
        <begin position="305"/>
        <end position="328"/>
    </location>
</feature>
<dbReference type="RefSeq" id="XP_013401555.1">
    <property type="nucleotide sequence ID" value="XM_013546101.1"/>
</dbReference>
<evidence type="ECO:0000313" key="3">
    <source>
        <dbReference type="Proteomes" id="UP000085678"/>
    </source>
</evidence>
<dbReference type="InParanoid" id="A0A1S3ITL8"/>
<keyword evidence="2" id="KW-1133">Transmembrane helix</keyword>
<feature type="compositionally biased region" description="Basic and acidic residues" evidence="1">
    <location>
        <begin position="776"/>
        <end position="792"/>
    </location>
</feature>
<feature type="compositionally biased region" description="Polar residues" evidence="1">
    <location>
        <begin position="506"/>
        <end position="518"/>
    </location>
</feature>
<evidence type="ECO:0000256" key="1">
    <source>
        <dbReference type="SAM" id="MobiDB-lite"/>
    </source>
</evidence>
<feature type="region of interest" description="Disordered" evidence="1">
    <location>
        <begin position="538"/>
        <end position="742"/>
    </location>
</feature>
<dbReference type="Proteomes" id="UP000085678">
    <property type="component" value="Unplaced"/>
</dbReference>
<reference evidence="4" key="1">
    <citation type="submission" date="2025-08" db="UniProtKB">
        <authorList>
            <consortium name="RefSeq"/>
        </authorList>
    </citation>
    <scope>IDENTIFICATION</scope>
    <source>
        <tissue evidence="4">Gonads</tissue>
    </source>
</reference>
<organism evidence="3 4">
    <name type="scientific">Lingula anatina</name>
    <name type="common">Brachiopod</name>
    <name type="synonym">Lingula unguis</name>
    <dbReference type="NCBI Taxonomy" id="7574"/>
    <lineage>
        <taxon>Eukaryota</taxon>
        <taxon>Metazoa</taxon>
        <taxon>Spiralia</taxon>
        <taxon>Lophotrochozoa</taxon>
        <taxon>Brachiopoda</taxon>
        <taxon>Linguliformea</taxon>
        <taxon>Lingulata</taxon>
        <taxon>Lingulida</taxon>
        <taxon>Linguloidea</taxon>
        <taxon>Lingulidae</taxon>
        <taxon>Lingula</taxon>
    </lineage>
</organism>
<keyword evidence="2" id="KW-0472">Membrane</keyword>
<keyword evidence="3" id="KW-1185">Reference proteome</keyword>
<feature type="region of interest" description="Disordered" evidence="1">
    <location>
        <begin position="759"/>
        <end position="882"/>
    </location>
</feature>
<gene>
    <name evidence="4" type="primary">LOC106167349</name>
</gene>
<feature type="region of interest" description="Disordered" evidence="1">
    <location>
        <begin position="369"/>
        <end position="520"/>
    </location>
</feature>
<feature type="compositionally biased region" description="Basic and acidic residues" evidence="1">
    <location>
        <begin position="540"/>
        <end position="554"/>
    </location>
</feature>
<dbReference type="AlphaFoldDB" id="A0A1S3ITL8"/>
<evidence type="ECO:0000256" key="2">
    <source>
        <dbReference type="SAM" id="Phobius"/>
    </source>
</evidence>
<evidence type="ECO:0000313" key="4">
    <source>
        <dbReference type="RefSeq" id="XP_013401555.1"/>
    </source>
</evidence>
<protein>
    <submittedName>
        <fullName evidence="4">MAP7 domain-containing protein 2-like</fullName>
    </submittedName>
</protein>
<feature type="compositionally biased region" description="Basic and acidic residues" evidence="1">
    <location>
        <begin position="812"/>
        <end position="858"/>
    </location>
</feature>
<feature type="compositionally biased region" description="Basic and acidic residues" evidence="1">
    <location>
        <begin position="866"/>
        <end position="882"/>
    </location>
</feature>
<feature type="compositionally biased region" description="Basic and acidic residues" evidence="1">
    <location>
        <begin position="387"/>
        <end position="413"/>
    </location>
</feature>
<feature type="compositionally biased region" description="Basic and acidic residues" evidence="1">
    <location>
        <begin position="620"/>
        <end position="632"/>
    </location>
</feature>
<accession>A0A1S3ITL8</accession>
<feature type="compositionally biased region" description="Basic residues" evidence="1">
    <location>
        <begin position="709"/>
        <end position="719"/>
    </location>
</feature>
<dbReference type="GeneID" id="106167349"/>
<feature type="compositionally biased region" description="Basic and acidic residues" evidence="1">
    <location>
        <begin position="450"/>
        <end position="468"/>
    </location>
</feature>
<proteinExistence type="predicted"/>
<name>A0A1S3ITL8_LINAN</name>
<feature type="compositionally biased region" description="Basic residues" evidence="1">
    <location>
        <begin position="470"/>
        <end position="496"/>
    </location>
</feature>
<keyword evidence="2" id="KW-0812">Transmembrane</keyword>
<dbReference type="STRING" id="7574.A0A1S3ITL8"/>